<name>A0A0E9TC45_ANGAN</name>
<accession>A0A0E9TC45</accession>
<sequence length="44" mass="5144">MEAIVPLQMPRNVDQSWISCRTQATQRQFRRRNQGQQLQPGAFA</sequence>
<organism evidence="1">
    <name type="scientific">Anguilla anguilla</name>
    <name type="common">European freshwater eel</name>
    <name type="synonym">Muraena anguilla</name>
    <dbReference type="NCBI Taxonomy" id="7936"/>
    <lineage>
        <taxon>Eukaryota</taxon>
        <taxon>Metazoa</taxon>
        <taxon>Chordata</taxon>
        <taxon>Craniata</taxon>
        <taxon>Vertebrata</taxon>
        <taxon>Euteleostomi</taxon>
        <taxon>Actinopterygii</taxon>
        <taxon>Neopterygii</taxon>
        <taxon>Teleostei</taxon>
        <taxon>Anguilliformes</taxon>
        <taxon>Anguillidae</taxon>
        <taxon>Anguilla</taxon>
    </lineage>
</organism>
<protein>
    <submittedName>
        <fullName evidence="1">Uncharacterized protein</fullName>
    </submittedName>
</protein>
<evidence type="ECO:0000313" key="1">
    <source>
        <dbReference type="EMBL" id="JAH51012.1"/>
    </source>
</evidence>
<reference evidence="1" key="1">
    <citation type="submission" date="2014-11" db="EMBL/GenBank/DDBJ databases">
        <authorList>
            <person name="Amaro Gonzalez C."/>
        </authorList>
    </citation>
    <scope>NUCLEOTIDE SEQUENCE</scope>
</reference>
<dbReference type="AlphaFoldDB" id="A0A0E9TC45"/>
<dbReference type="EMBL" id="GBXM01057565">
    <property type="protein sequence ID" value="JAH51012.1"/>
    <property type="molecule type" value="Transcribed_RNA"/>
</dbReference>
<reference evidence="1" key="2">
    <citation type="journal article" date="2015" name="Fish Shellfish Immunol.">
        <title>Early steps in the European eel (Anguilla anguilla)-Vibrio vulnificus interaction in the gills: Role of the RtxA13 toxin.</title>
        <authorList>
            <person name="Callol A."/>
            <person name="Pajuelo D."/>
            <person name="Ebbesson L."/>
            <person name="Teles M."/>
            <person name="MacKenzie S."/>
            <person name="Amaro C."/>
        </authorList>
    </citation>
    <scope>NUCLEOTIDE SEQUENCE</scope>
</reference>
<proteinExistence type="predicted"/>